<gene>
    <name evidence="2" type="ORF">SLNWT_1255</name>
</gene>
<evidence type="ECO:0000256" key="1">
    <source>
        <dbReference type="SAM" id="MobiDB-lite"/>
    </source>
</evidence>
<sequence length="205" mass="22249">MYADIGGHRSRDLGVPGQRVDRGNLLLRGDGRLDLLADLSIGVVLGPAGLSLRERQDRREPPLLVLDTRQRPVDRVGRELGTASFLRPPRRHPPGRLHRGEPQADVLGQARQRFLDRVLAVPGFAAPLPHRFDLQGPVPDRELAAGLLFDDVPQLGHDLLVARLADGADGLVILGHGFHHPSALPGAALRAVTGQGPHLFPRVRP</sequence>
<proteinExistence type="predicted"/>
<dbReference type="AlphaFoldDB" id="A0A0B5ESB6"/>
<feature type="compositionally biased region" description="Basic residues" evidence="1">
    <location>
        <begin position="88"/>
        <end position="97"/>
    </location>
</feature>
<feature type="region of interest" description="Disordered" evidence="1">
    <location>
        <begin position="81"/>
        <end position="101"/>
    </location>
</feature>
<evidence type="ECO:0000313" key="2">
    <source>
        <dbReference type="EMBL" id="AJE81631.1"/>
    </source>
</evidence>
<organism evidence="2 3">
    <name type="scientific">Streptomyces albus (strain ATCC 21838 / DSM 41398 / FERM P-419 / JCM 4703 / NBRC 107858)</name>
    <dbReference type="NCBI Taxonomy" id="1081613"/>
    <lineage>
        <taxon>Bacteria</taxon>
        <taxon>Bacillati</taxon>
        <taxon>Actinomycetota</taxon>
        <taxon>Actinomycetes</taxon>
        <taxon>Kitasatosporales</taxon>
        <taxon>Streptomycetaceae</taxon>
        <taxon>Streptomyces</taxon>
    </lineage>
</organism>
<dbReference type="Proteomes" id="UP000031523">
    <property type="component" value="Chromosome"/>
</dbReference>
<accession>A0A0B5ESB6</accession>
<evidence type="ECO:0000313" key="3">
    <source>
        <dbReference type="Proteomes" id="UP000031523"/>
    </source>
</evidence>
<name>A0A0B5ESB6_STRA4</name>
<dbReference type="EMBL" id="CP010519">
    <property type="protein sequence ID" value="AJE81631.1"/>
    <property type="molecule type" value="Genomic_DNA"/>
</dbReference>
<protein>
    <submittedName>
        <fullName evidence="2">Uncharacterized protein</fullName>
    </submittedName>
</protein>
<keyword evidence="3" id="KW-1185">Reference proteome</keyword>
<dbReference type="KEGG" id="sals:SLNWT_1255"/>
<reference evidence="2 3" key="1">
    <citation type="submission" date="2015-01" db="EMBL/GenBank/DDBJ databases">
        <title>Enhanced salinomycin production by adjusting the supply of polyketide extender units in Streptomyce albus DSM 41398.</title>
        <authorList>
            <person name="Lu C."/>
        </authorList>
    </citation>
    <scope>NUCLEOTIDE SEQUENCE [LARGE SCALE GENOMIC DNA]</scope>
    <source>
        <strain evidence="3">ATCC 21838 / DSM 41398 / FERM P-419 / JCM 4703 / NBRC 107858</strain>
    </source>
</reference>